<dbReference type="AlphaFoldDB" id="A0A448WL45"/>
<evidence type="ECO:0000313" key="2">
    <source>
        <dbReference type="Proteomes" id="UP000784294"/>
    </source>
</evidence>
<gene>
    <name evidence="1" type="ORF">PXEA_LOCUS7710</name>
</gene>
<dbReference type="Proteomes" id="UP000784294">
    <property type="component" value="Unassembled WGS sequence"/>
</dbReference>
<reference evidence="1" key="1">
    <citation type="submission" date="2018-11" db="EMBL/GenBank/DDBJ databases">
        <authorList>
            <consortium name="Pathogen Informatics"/>
        </authorList>
    </citation>
    <scope>NUCLEOTIDE SEQUENCE</scope>
</reference>
<keyword evidence="2" id="KW-1185">Reference proteome</keyword>
<comment type="caution">
    <text evidence="1">The sequence shown here is derived from an EMBL/GenBank/DDBJ whole genome shotgun (WGS) entry which is preliminary data.</text>
</comment>
<protein>
    <submittedName>
        <fullName evidence="1">Uncharacterized protein</fullName>
    </submittedName>
</protein>
<evidence type="ECO:0000313" key="1">
    <source>
        <dbReference type="EMBL" id="VEL14270.1"/>
    </source>
</evidence>
<sequence length="91" mass="10593">MSINWRNFSNVDLEISNDAGFPQSEVFNAEKKRNTSEYQRTVDIPTIKQLQNRQRRLCDECTQHWSKRARELVTNGEELIDDGHVPSDEVG</sequence>
<organism evidence="1 2">
    <name type="scientific">Protopolystoma xenopodis</name>
    <dbReference type="NCBI Taxonomy" id="117903"/>
    <lineage>
        <taxon>Eukaryota</taxon>
        <taxon>Metazoa</taxon>
        <taxon>Spiralia</taxon>
        <taxon>Lophotrochozoa</taxon>
        <taxon>Platyhelminthes</taxon>
        <taxon>Monogenea</taxon>
        <taxon>Polyopisthocotylea</taxon>
        <taxon>Polystomatidea</taxon>
        <taxon>Polystomatidae</taxon>
        <taxon>Protopolystoma</taxon>
    </lineage>
</organism>
<proteinExistence type="predicted"/>
<accession>A0A448WL45</accession>
<dbReference type="EMBL" id="CAAALY010020580">
    <property type="protein sequence ID" value="VEL14270.1"/>
    <property type="molecule type" value="Genomic_DNA"/>
</dbReference>
<name>A0A448WL45_9PLAT</name>